<dbReference type="Proteomes" id="UP000027309">
    <property type="component" value="Unassembled WGS sequence"/>
</dbReference>
<dbReference type="InterPro" id="IPR008593">
    <property type="entry name" value="Dam_MeTrfase"/>
</dbReference>
<dbReference type="RefSeq" id="WP_042757078.1">
    <property type="nucleotide sequence ID" value="NZ_JMOA01000119.1"/>
</dbReference>
<gene>
    <name evidence="2" type="ORF">J572_4004</name>
    <name evidence="1" type="ORF">J572_4252</name>
</gene>
<feature type="non-terminal residue" evidence="2">
    <location>
        <position position="100"/>
    </location>
</feature>
<dbReference type="GO" id="GO:0003677">
    <property type="term" value="F:DNA binding"/>
    <property type="evidence" value="ECO:0007669"/>
    <property type="project" value="InterPro"/>
</dbReference>
<dbReference type="GO" id="GO:0032259">
    <property type="term" value="P:methylation"/>
    <property type="evidence" value="ECO:0007669"/>
    <property type="project" value="UniProtKB-KW"/>
</dbReference>
<dbReference type="GO" id="GO:0009007">
    <property type="term" value="F:site-specific DNA-methyltransferase (adenine-specific) activity"/>
    <property type="evidence" value="ECO:0007669"/>
    <property type="project" value="InterPro"/>
</dbReference>
<reference evidence="2 3" key="1">
    <citation type="submission" date="2014-04" db="EMBL/GenBank/DDBJ databases">
        <title>Comparative genomics and transcriptomics to identify genetic mechanisms underlying the emergence of carbapenem resistant Acinetobacter baumannii (CRAb).</title>
        <authorList>
            <person name="Harris A.D."/>
            <person name="Johnson K.J."/>
            <person name="George J."/>
            <person name="Nadendla S."/>
            <person name="Daugherty S.C."/>
            <person name="Parankush S."/>
            <person name="Sadzewicz L."/>
            <person name="Tallon L."/>
            <person name="Sengamalay N."/>
            <person name="Hazen T.H."/>
            <person name="Rasko D.A."/>
        </authorList>
    </citation>
    <scope>NUCLEOTIDE SEQUENCE [LARGE SCALE GENOMIC DNA]</scope>
    <source>
        <strain evidence="2 3">1499986</strain>
    </source>
</reference>
<dbReference type="AlphaFoldDB" id="A0A837AAQ4"/>
<dbReference type="Pfam" id="PF05869">
    <property type="entry name" value="Dam"/>
    <property type="match status" value="1"/>
</dbReference>
<keyword evidence="2" id="KW-0489">Methyltransferase</keyword>
<keyword evidence="2" id="KW-0808">Transferase</keyword>
<accession>A0A837AAQ4</accession>
<protein>
    <submittedName>
        <fullName evidence="2">DNA N-6-adenine-methyltransferase family protein</fullName>
    </submittedName>
</protein>
<sequence>MNSMTKNKLFGLADDRTDVWATPQDFFEKLDRVFNFDLDVCALPENAKCERYFTPEIDGLKQEWTGTCWMNPPYGKEIIDWVAKAAETASKGHTVVALVP</sequence>
<dbReference type="EMBL" id="JMOA01000119">
    <property type="protein sequence ID" value="KCX97005.1"/>
    <property type="molecule type" value="Genomic_DNA"/>
</dbReference>
<comment type="caution">
    <text evidence="2">The sequence shown here is derived from an EMBL/GenBank/DDBJ whole genome shotgun (WGS) entry which is preliminary data.</text>
</comment>
<dbReference type="EMBL" id="JMOA01000212">
    <property type="protein sequence ID" value="KCX93595.1"/>
    <property type="molecule type" value="Genomic_DNA"/>
</dbReference>
<organism evidence="2 3">
    <name type="scientific">Acinetobacter baumannii 1499986</name>
    <dbReference type="NCBI Taxonomy" id="1310673"/>
    <lineage>
        <taxon>Bacteria</taxon>
        <taxon>Pseudomonadati</taxon>
        <taxon>Pseudomonadota</taxon>
        <taxon>Gammaproteobacteria</taxon>
        <taxon>Moraxellales</taxon>
        <taxon>Moraxellaceae</taxon>
        <taxon>Acinetobacter</taxon>
        <taxon>Acinetobacter calcoaceticus/baumannii complex</taxon>
    </lineage>
</organism>
<evidence type="ECO:0000313" key="1">
    <source>
        <dbReference type="EMBL" id="KCX93595.1"/>
    </source>
</evidence>
<proteinExistence type="predicted"/>
<evidence type="ECO:0000313" key="2">
    <source>
        <dbReference type="EMBL" id="KCX97005.1"/>
    </source>
</evidence>
<dbReference type="GO" id="GO:0009307">
    <property type="term" value="P:DNA restriction-modification system"/>
    <property type="evidence" value="ECO:0007669"/>
    <property type="project" value="InterPro"/>
</dbReference>
<name>A0A837AAQ4_ACIBA</name>
<evidence type="ECO:0000313" key="3">
    <source>
        <dbReference type="Proteomes" id="UP000027309"/>
    </source>
</evidence>